<dbReference type="RefSeq" id="WP_346823930.1">
    <property type="nucleotide sequence ID" value="NZ_JBDKWZ010000020.1"/>
</dbReference>
<feature type="binding site" evidence="3">
    <location>
        <position position="171"/>
    </location>
    <ligand>
        <name>acetyl-CoA</name>
        <dbReference type="ChEBI" id="CHEBI:57288"/>
    </ligand>
</feature>
<evidence type="ECO:0000313" key="6">
    <source>
        <dbReference type="Proteomes" id="UP001403385"/>
    </source>
</evidence>
<protein>
    <submittedName>
        <fullName evidence="5">Acetyltransferase</fullName>
    </submittedName>
</protein>
<dbReference type="EMBL" id="JBDKWZ010000020">
    <property type="protein sequence ID" value="MEN7551149.1"/>
    <property type="molecule type" value="Genomic_DNA"/>
</dbReference>
<evidence type="ECO:0000313" key="5">
    <source>
        <dbReference type="EMBL" id="MEN7551149.1"/>
    </source>
</evidence>
<gene>
    <name evidence="5" type="ORF">AAG747_24720</name>
</gene>
<name>A0AAW9SFQ3_9BACT</name>
<dbReference type="AlphaFoldDB" id="A0AAW9SFQ3"/>
<feature type="active site" description="Proton acceptor" evidence="2">
    <location>
        <position position="141"/>
    </location>
</feature>
<feature type="site" description="Increases basicity of active site His" evidence="2">
    <location>
        <position position="142"/>
    </location>
</feature>
<evidence type="ECO:0000256" key="1">
    <source>
        <dbReference type="ARBA" id="ARBA00007274"/>
    </source>
</evidence>
<proteinExistence type="inferred from homology"/>
<dbReference type="Proteomes" id="UP001403385">
    <property type="component" value="Unassembled WGS sequence"/>
</dbReference>
<evidence type="ECO:0000256" key="2">
    <source>
        <dbReference type="PIRSR" id="PIRSR620019-1"/>
    </source>
</evidence>
<dbReference type="PANTHER" id="PTHR43300">
    <property type="entry name" value="ACETYLTRANSFERASE"/>
    <property type="match status" value="1"/>
</dbReference>
<reference evidence="5 6" key="1">
    <citation type="submission" date="2024-04" db="EMBL/GenBank/DDBJ databases">
        <title>Novel genus in family Flammeovirgaceae.</title>
        <authorList>
            <person name="Nguyen T.H."/>
            <person name="Vuong T.Q."/>
            <person name="Le H."/>
            <person name="Kim S.-G."/>
        </authorList>
    </citation>
    <scope>NUCLEOTIDE SEQUENCE [LARGE SCALE GENOMIC DNA]</scope>
    <source>
        <strain evidence="5 6">JCM 23209</strain>
    </source>
</reference>
<feature type="domain" description="PglD N-terminal" evidence="4">
    <location>
        <begin position="3"/>
        <end position="85"/>
    </location>
</feature>
<dbReference type="InterPro" id="IPR011004">
    <property type="entry name" value="Trimer_LpxA-like_sf"/>
</dbReference>
<dbReference type="CDD" id="cd03360">
    <property type="entry name" value="LbH_AT_putative"/>
    <property type="match status" value="1"/>
</dbReference>
<dbReference type="InterPro" id="IPR041561">
    <property type="entry name" value="PglD_N"/>
</dbReference>
<dbReference type="InterPro" id="IPR020019">
    <property type="entry name" value="AcTrfase_PglD-like"/>
</dbReference>
<accession>A0AAW9SFQ3</accession>
<organism evidence="5 6">
    <name type="scientific">Rapidithrix thailandica</name>
    <dbReference type="NCBI Taxonomy" id="413964"/>
    <lineage>
        <taxon>Bacteria</taxon>
        <taxon>Pseudomonadati</taxon>
        <taxon>Bacteroidota</taxon>
        <taxon>Cytophagia</taxon>
        <taxon>Cytophagales</taxon>
        <taxon>Flammeovirgaceae</taxon>
        <taxon>Rapidithrix</taxon>
    </lineage>
</organism>
<evidence type="ECO:0000259" key="4">
    <source>
        <dbReference type="Pfam" id="PF17836"/>
    </source>
</evidence>
<dbReference type="Gene3D" id="2.160.10.10">
    <property type="entry name" value="Hexapeptide repeat proteins"/>
    <property type="match status" value="1"/>
</dbReference>
<dbReference type="InterPro" id="IPR050179">
    <property type="entry name" value="Trans_hexapeptide_repeat"/>
</dbReference>
<dbReference type="PANTHER" id="PTHR43300:SF7">
    <property type="entry name" value="UDP-N-ACETYLBACILLOSAMINE N-ACETYLTRANSFERASE"/>
    <property type="match status" value="1"/>
</dbReference>
<keyword evidence="6" id="KW-1185">Reference proteome</keyword>
<comment type="similarity">
    <text evidence="1">Belongs to the transferase hexapeptide repeat family.</text>
</comment>
<evidence type="ECO:0000256" key="3">
    <source>
        <dbReference type="PIRSR" id="PIRSR620019-2"/>
    </source>
</evidence>
<dbReference type="Gene3D" id="3.40.50.20">
    <property type="match status" value="1"/>
</dbReference>
<dbReference type="Pfam" id="PF17836">
    <property type="entry name" value="PglD_N"/>
    <property type="match status" value="1"/>
</dbReference>
<comment type="caution">
    <text evidence="5">The sequence shown here is derived from an EMBL/GenBank/DDBJ whole genome shotgun (WGS) entry which is preliminary data.</text>
</comment>
<sequence>MKKIIIIGAGGHGAEIDEYILYSKQKTRNKDLEVIGFLDDNPDNYSKYKLSAPLLGSIQNHDIHHDCEYIIGIANLKYRRPIIENFLSKDAQFTSFVHCDAYVSPSAYLGKGVVIAPHVNIGPNVKIGDFTLLNARCSMGHDSNIGNFNFICPNVCFSGFTRVGDENLFGINSATIPSIQVGNRNKIAAGMVLDKNIGDDSVVFFRHKEKVLAIPKGS</sequence>
<dbReference type="SUPFAM" id="SSF51161">
    <property type="entry name" value="Trimeric LpxA-like enzymes"/>
    <property type="match status" value="1"/>
</dbReference>